<gene>
    <name evidence="5" type="ORF">KC678_01835</name>
</gene>
<comment type="caution">
    <text evidence="5">The sequence shown here is derived from an EMBL/GenBank/DDBJ whole genome shotgun (WGS) entry which is preliminary data.</text>
</comment>
<dbReference type="PROSITE" id="PS51463">
    <property type="entry name" value="P_GLUCOSE_ISOMERASE_3"/>
    <property type="match status" value="1"/>
</dbReference>
<dbReference type="GO" id="GO:0097367">
    <property type="term" value="F:carbohydrate derivative binding"/>
    <property type="evidence" value="ECO:0007669"/>
    <property type="project" value="InterPro"/>
</dbReference>
<dbReference type="GO" id="GO:0051156">
    <property type="term" value="P:glucose 6-phosphate metabolic process"/>
    <property type="evidence" value="ECO:0007669"/>
    <property type="project" value="TreeGrafter"/>
</dbReference>
<evidence type="ECO:0000256" key="1">
    <source>
        <dbReference type="ARBA" id="ARBA00022432"/>
    </source>
</evidence>
<evidence type="ECO:0000256" key="3">
    <source>
        <dbReference type="ARBA" id="ARBA00023235"/>
    </source>
</evidence>
<keyword evidence="2 4" id="KW-0324">Glycolysis</keyword>
<proteinExistence type="inferred from homology"/>
<accession>A0A955IAQ0</accession>
<dbReference type="GO" id="GO:0005829">
    <property type="term" value="C:cytosol"/>
    <property type="evidence" value="ECO:0007669"/>
    <property type="project" value="TreeGrafter"/>
</dbReference>
<dbReference type="PANTHER" id="PTHR11469:SF1">
    <property type="entry name" value="GLUCOSE-6-PHOSPHATE ISOMERASE"/>
    <property type="match status" value="1"/>
</dbReference>
<dbReference type="InterPro" id="IPR046348">
    <property type="entry name" value="SIS_dom_sf"/>
</dbReference>
<dbReference type="EC" id="5.3.1.9" evidence="4"/>
<dbReference type="Gene3D" id="3.40.50.10490">
    <property type="entry name" value="Glucose-6-phosphate isomerase like protein, domain 1"/>
    <property type="match status" value="2"/>
</dbReference>
<dbReference type="GO" id="GO:0006094">
    <property type="term" value="P:gluconeogenesis"/>
    <property type="evidence" value="ECO:0007669"/>
    <property type="project" value="UniProtKB-KW"/>
</dbReference>
<organism evidence="5 6">
    <name type="scientific">Candidatus Dojkabacteria bacterium</name>
    <dbReference type="NCBI Taxonomy" id="2099670"/>
    <lineage>
        <taxon>Bacteria</taxon>
        <taxon>Candidatus Dojkabacteria</taxon>
    </lineage>
</organism>
<dbReference type="Proteomes" id="UP000775877">
    <property type="component" value="Unassembled WGS sequence"/>
</dbReference>
<reference evidence="5" key="2">
    <citation type="journal article" date="2021" name="Microbiome">
        <title>Successional dynamics and alternative stable states in a saline activated sludge microbial community over 9 years.</title>
        <authorList>
            <person name="Wang Y."/>
            <person name="Ye J."/>
            <person name="Ju F."/>
            <person name="Liu L."/>
            <person name="Boyd J.A."/>
            <person name="Deng Y."/>
            <person name="Parks D.H."/>
            <person name="Jiang X."/>
            <person name="Yin X."/>
            <person name="Woodcroft B.J."/>
            <person name="Tyson G.W."/>
            <person name="Hugenholtz P."/>
            <person name="Polz M.F."/>
            <person name="Zhang T."/>
        </authorList>
    </citation>
    <scope>NUCLEOTIDE SEQUENCE</scope>
    <source>
        <strain evidence="5">HKST-UBA13</strain>
    </source>
</reference>
<dbReference type="GO" id="GO:0006096">
    <property type="term" value="P:glycolytic process"/>
    <property type="evidence" value="ECO:0007669"/>
    <property type="project" value="UniProtKB-KW"/>
</dbReference>
<dbReference type="EMBL" id="JAGQLJ010000040">
    <property type="protein sequence ID" value="MCA9380979.1"/>
    <property type="molecule type" value="Genomic_DNA"/>
</dbReference>
<evidence type="ECO:0000256" key="4">
    <source>
        <dbReference type="RuleBase" id="RU000612"/>
    </source>
</evidence>
<dbReference type="Pfam" id="PF00342">
    <property type="entry name" value="PGI"/>
    <property type="match status" value="1"/>
</dbReference>
<keyword evidence="1 4" id="KW-0312">Gluconeogenesis</keyword>
<evidence type="ECO:0000313" key="5">
    <source>
        <dbReference type="EMBL" id="MCA9380979.1"/>
    </source>
</evidence>
<evidence type="ECO:0000256" key="2">
    <source>
        <dbReference type="ARBA" id="ARBA00023152"/>
    </source>
</evidence>
<comment type="pathway">
    <text evidence="4">Carbohydrate degradation; glycolysis; D-glyceraldehyde 3-phosphate and glycerone phosphate from D-glucose: step 2/4.</text>
</comment>
<protein>
    <recommendedName>
        <fullName evidence="4">Glucose-6-phosphate isomerase</fullName>
        <ecNumber evidence="4">5.3.1.9</ecNumber>
    </recommendedName>
</protein>
<comment type="catalytic activity">
    <reaction evidence="4">
        <text>alpha-D-glucose 6-phosphate = beta-D-fructose 6-phosphate</text>
        <dbReference type="Rhea" id="RHEA:11816"/>
        <dbReference type="ChEBI" id="CHEBI:57634"/>
        <dbReference type="ChEBI" id="CHEBI:58225"/>
        <dbReference type="EC" id="5.3.1.9"/>
    </reaction>
</comment>
<dbReference type="GO" id="GO:0004347">
    <property type="term" value="F:glucose-6-phosphate isomerase activity"/>
    <property type="evidence" value="ECO:0007669"/>
    <property type="project" value="UniProtKB-EC"/>
</dbReference>
<dbReference type="SUPFAM" id="SSF53697">
    <property type="entry name" value="SIS domain"/>
    <property type="match status" value="1"/>
</dbReference>
<reference evidence="5" key="1">
    <citation type="submission" date="2020-04" db="EMBL/GenBank/DDBJ databases">
        <authorList>
            <person name="Zhang T."/>
        </authorList>
    </citation>
    <scope>NUCLEOTIDE SEQUENCE</scope>
    <source>
        <strain evidence="5">HKST-UBA13</strain>
    </source>
</reference>
<comment type="similarity">
    <text evidence="4">Belongs to the GPI family.</text>
</comment>
<dbReference type="PANTHER" id="PTHR11469">
    <property type="entry name" value="GLUCOSE-6-PHOSPHATE ISOMERASE"/>
    <property type="match status" value="1"/>
</dbReference>
<dbReference type="PRINTS" id="PR00662">
    <property type="entry name" value="G6PISOMERASE"/>
</dbReference>
<keyword evidence="3 4" id="KW-0413">Isomerase</keyword>
<dbReference type="AlphaFoldDB" id="A0A955IAQ0"/>
<dbReference type="InterPro" id="IPR001672">
    <property type="entry name" value="G6P_Isomerase"/>
</dbReference>
<name>A0A955IAQ0_9BACT</name>
<sequence length="416" mass="47453">MEFKFQTNISDFDNKHMLDSYVDELSKIVESRDYSNPAASILLPSEEEFIEQSRGAFKKYFNPSLKYIFVIGIGGSNLGTQAIYYALRGNIDLISSATPKLIFLDAVNAKTIEQIHNLVVSKNLKKEEYLVISISKSGGTTETVVNTNLILQILGDESENNLICITNYNSNLWKLCKEKDIESYEIPEMVGGRYSVLTNVGLLPLYFIFEEKLSDLLKGAQDALLDSFNKENSPAMHLALELFNNRPIVNEFFFDQNLENLGKWYRQLVGESLGKESSSKSITPIVSIGSTDLHSMLQLYLGGDNNKFTHFVFIDEKDNFKVDQSSFTDKLVSNIEGKSIYDINEAIYEAVKKAYKEKNLEFSEIIMKEISLYNIGYYLQTKMLEIIFLAQLMNVNAFDQPNVESYKEFTRENLKE</sequence>
<evidence type="ECO:0000313" key="6">
    <source>
        <dbReference type="Proteomes" id="UP000775877"/>
    </source>
</evidence>
<dbReference type="GO" id="GO:0048029">
    <property type="term" value="F:monosaccharide binding"/>
    <property type="evidence" value="ECO:0007669"/>
    <property type="project" value="TreeGrafter"/>
</dbReference>